<protein>
    <submittedName>
        <fullName evidence="1">Uncharacterized protein</fullName>
    </submittedName>
</protein>
<proteinExistence type="predicted"/>
<evidence type="ECO:0000313" key="1">
    <source>
        <dbReference type="EMBL" id="NOI82383.1"/>
    </source>
</evidence>
<evidence type="ECO:0000313" key="2">
    <source>
        <dbReference type="Proteomes" id="UP000572722"/>
    </source>
</evidence>
<dbReference type="AlphaFoldDB" id="A0AAE5LJ57"/>
<dbReference type="EMBL" id="VTXO01000007">
    <property type="protein sequence ID" value="NOI82383.1"/>
    <property type="molecule type" value="Genomic_DNA"/>
</dbReference>
<organism evidence="1 2">
    <name type="scientific">Vibrio tubiashii</name>
    <dbReference type="NCBI Taxonomy" id="29498"/>
    <lineage>
        <taxon>Bacteria</taxon>
        <taxon>Pseudomonadati</taxon>
        <taxon>Pseudomonadota</taxon>
        <taxon>Gammaproteobacteria</taxon>
        <taxon>Vibrionales</taxon>
        <taxon>Vibrionaceae</taxon>
        <taxon>Vibrio</taxon>
        <taxon>Vibrio oreintalis group</taxon>
    </lineage>
</organism>
<accession>A0AAE5LJ57</accession>
<comment type="caution">
    <text evidence="1">The sequence shown here is derived from an EMBL/GenBank/DDBJ whole genome shotgun (WGS) entry which is preliminary data.</text>
</comment>
<dbReference type="Proteomes" id="UP000572722">
    <property type="component" value="Unassembled WGS sequence"/>
</dbReference>
<sequence length="99" mass="11245">MTNGGQRCRRNKRARELESWRAGELESWRAGELESWRNYGGLTLWVNLCHLDELELPAVHIGAKPNFPAGRSPIPLSIAQRSRSLTPIFPVQKHSPMVN</sequence>
<reference evidence="1 2" key="1">
    <citation type="submission" date="2019-08" db="EMBL/GenBank/DDBJ databases">
        <title>Draft genome sequencing and comparative genomics of hatchery-associated Vibrios.</title>
        <authorList>
            <person name="Kehlet-Delgado H."/>
            <person name="Mueller R.S."/>
        </authorList>
    </citation>
    <scope>NUCLEOTIDE SEQUENCE [LARGE SCALE GENOMIC DNA]</scope>
    <source>
        <strain evidence="1 2">01-65-5-1</strain>
    </source>
</reference>
<gene>
    <name evidence="1" type="ORF">F0237_17075</name>
</gene>
<name>A0AAE5LJ57_9VIBR</name>